<dbReference type="EMBL" id="CP001742">
    <property type="protein sequence ID" value="ADL19357.1"/>
    <property type="molecule type" value="Genomic_DNA"/>
</dbReference>
<dbReference type="InParanoid" id="D9Q219"/>
<dbReference type="Proteomes" id="UP000000346">
    <property type="component" value="Chromosome"/>
</dbReference>
<dbReference type="OrthoDB" id="45622at2157"/>
<dbReference type="eggNOG" id="arCOG00453">
    <property type="taxonomic scope" value="Archaea"/>
</dbReference>
<keyword evidence="2" id="KW-1185">Reference proteome</keyword>
<dbReference type="GeneID" id="9499194"/>
<accession>D9Q219</accession>
<dbReference type="RefSeq" id="WP_013266869.1">
    <property type="nucleotide sequence ID" value="NC_014374.1"/>
</dbReference>
<sequence>MPGIADVIRKAFGWGLSRDNDSPGDLFNQGEGINYDEILAQLNIVKSEVDRFKLKILNDINTYHAKLVSAIKAHDNEGIELSASELVIKKRVYKLIATYGHLIGVAIERINDARTVESIVKAVAPLQYAMSAISNYLSGLAPDASASLASVFESTESVIRKVNMISSMLPEGRSIAMLDDETKRVIAEAMKEAQEETEKLTPEVPKSVNPEVLEGKLVEYIRASGGVIRISKAAEYLGVSPEVVKDLLARLQAKGVLKVESVAQTT</sequence>
<proteinExistence type="predicted"/>
<dbReference type="HOGENOM" id="CLU_1071999_0_0_2"/>
<name>D9Q219_ACIS3</name>
<dbReference type="Gene3D" id="1.10.10.10">
    <property type="entry name" value="Winged helix-like DNA-binding domain superfamily/Winged helix DNA-binding domain"/>
    <property type="match status" value="1"/>
</dbReference>
<dbReference type="InterPro" id="IPR036388">
    <property type="entry name" value="WH-like_DNA-bd_sf"/>
</dbReference>
<organism evidence="1 2">
    <name type="scientific">Acidilobus saccharovorans (strain DSM 16705 / JCM 18335 / VKM B-2471 / 345-15)</name>
    <dbReference type="NCBI Taxonomy" id="666510"/>
    <lineage>
        <taxon>Archaea</taxon>
        <taxon>Thermoproteota</taxon>
        <taxon>Thermoprotei</taxon>
        <taxon>Acidilobales</taxon>
        <taxon>Acidilobaceae</taxon>
        <taxon>Acidilobus</taxon>
    </lineage>
</organism>
<protein>
    <submittedName>
        <fullName evidence="1">Uncharacterized protein</fullName>
    </submittedName>
</protein>
<dbReference type="STRING" id="666510.ASAC_0952"/>
<dbReference type="AlphaFoldDB" id="D9Q219"/>
<gene>
    <name evidence="1" type="ordered locus">ASAC_0952</name>
</gene>
<dbReference type="KEGG" id="asc:ASAC_0952"/>
<evidence type="ECO:0000313" key="2">
    <source>
        <dbReference type="Proteomes" id="UP000000346"/>
    </source>
</evidence>
<reference evidence="1 2" key="1">
    <citation type="journal article" date="2010" name="Appl. Environ. Microbiol.">
        <title>The genome sequence of the crenarchaeon Acidilobus saccharovorans supports a new order, Acidilobales, and suggests an important ecological role in terrestrial acidic hot springs.</title>
        <authorList>
            <person name="Mardanov A.V."/>
            <person name="Svetlitchnyi V.A."/>
            <person name="Beletsky A.V."/>
            <person name="Prokofeva M.I."/>
            <person name="Bonch-Osmolovskaya E.A."/>
            <person name="Ravin N.V."/>
            <person name="Skryabin K.G."/>
        </authorList>
    </citation>
    <scope>NUCLEOTIDE SEQUENCE [LARGE SCALE GENOMIC DNA]</scope>
    <source>
        <strain evidence="2">DSM 16705 / JCM 18335 / VKM B-2471 / 345-15</strain>
    </source>
</reference>
<evidence type="ECO:0000313" key="1">
    <source>
        <dbReference type="EMBL" id="ADL19357.1"/>
    </source>
</evidence>